<dbReference type="EMBL" id="CP133838">
    <property type="protein sequence ID" value="WMY76118.1"/>
    <property type="molecule type" value="Genomic_DNA"/>
</dbReference>
<organism evidence="2 3">
    <name type="scientific">Buttiauxella selenatireducens</name>
    <dbReference type="NCBI Taxonomy" id="3073902"/>
    <lineage>
        <taxon>Bacteria</taxon>
        <taxon>Pseudomonadati</taxon>
        <taxon>Pseudomonadota</taxon>
        <taxon>Gammaproteobacteria</taxon>
        <taxon>Enterobacterales</taxon>
        <taxon>Enterobacteriaceae</taxon>
        <taxon>Buttiauxella</taxon>
    </lineage>
</organism>
<keyword evidence="3" id="KW-1185">Reference proteome</keyword>
<dbReference type="InterPro" id="IPR023296">
    <property type="entry name" value="Glyco_hydro_beta-prop_sf"/>
</dbReference>
<name>A0ABY9SGM1_9ENTR</name>
<dbReference type="RefSeq" id="WP_309878548.1">
    <property type="nucleotide sequence ID" value="NZ_CP133838.1"/>
</dbReference>
<dbReference type="Proteomes" id="UP001246690">
    <property type="component" value="Chromosome"/>
</dbReference>
<reference evidence="2 3" key="1">
    <citation type="submission" date="2023-09" db="EMBL/GenBank/DDBJ databases">
        <title>Buttiauxella selenatireducens sp. nov., isolated from the rhizosphere of Cardamine hupingshanesis.</title>
        <authorList>
            <person name="Zhang S."/>
            <person name="Xu Z."/>
            <person name="Wang H."/>
            <person name="Guo Y."/>
        </authorList>
    </citation>
    <scope>NUCLEOTIDE SEQUENCE [LARGE SCALE GENOMIC DNA]</scope>
    <source>
        <strain evidence="2 3">R73</strain>
    </source>
</reference>
<evidence type="ECO:0000259" key="1">
    <source>
        <dbReference type="Pfam" id="PF24793"/>
    </source>
</evidence>
<feature type="domain" description="Glucosamine inositolphosphorylceramide transferase 1 N-terminal" evidence="1">
    <location>
        <begin position="43"/>
        <end position="262"/>
    </location>
</feature>
<accession>A0ABY9SGM1</accession>
<evidence type="ECO:0000313" key="3">
    <source>
        <dbReference type="Proteomes" id="UP001246690"/>
    </source>
</evidence>
<protein>
    <recommendedName>
        <fullName evidence="1">Glucosamine inositolphosphorylceramide transferase 1 N-terminal domain-containing protein</fullName>
    </recommendedName>
</protein>
<proteinExistence type="predicted"/>
<dbReference type="Pfam" id="PF24793">
    <property type="entry name" value="GINT1_N"/>
    <property type="match status" value="1"/>
</dbReference>
<dbReference type="InterPro" id="IPR056442">
    <property type="entry name" value="GINT1_N"/>
</dbReference>
<dbReference type="SUPFAM" id="SSF75005">
    <property type="entry name" value="Arabinanase/levansucrase/invertase"/>
    <property type="match status" value="1"/>
</dbReference>
<sequence length="307" mass="36196">MLNKNNKLIKKLFFHESWDIMVIKNSMHSFPDNTLDILSHSKAQLLNKKYTFQADPFIIEKEDKLFIFYEAFSFLNSKGVLKCRVLNSNMEEIEDIKLQGFDDLRCHLSFPFVFFHDDKLFMIPESSERKEVILFQSTEFPARWEKVKVLLSNVEYTDNVYFTLDGVSYLLSTTLDNEMVIHTASDLFGNWEKIEPSLTLCNYHHRGAGMPYSTNNRNYILTQECLPGLYGKSIYIKELINLNSSEFEERLVANIVPEINKSAGIHTFNFSKSYIVYDTKNWIFSFFSPFKKIIFKCFVKYRKQYFA</sequence>
<evidence type="ECO:0000313" key="2">
    <source>
        <dbReference type="EMBL" id="WMY76118.1"/>
    </source>
</evidence>
<gene>
    <name evidence="2" type="ORF">RHD99_09395</name>
</gene>